<evidence type="ECO:0000256" key="4">
    <source>
        <dbReference type="SAM" id="Phobius"/>
    </source>
</evidence>
<feature type="transmembrane region" description="Helical" evidence="4">
    <location>
        <begin position="7"/>
        <end position="28"/>
    </location>
</feature>
<dbReference type="EMBL" id="CP049863">
    <property type="protein sequence ID" value="QIK62946.1"/>
    <property type="molecule type" value="Genomic_DNA"/>
</dbReference>
<feature type="region of interest" description="Disordered" evidence="3">
    <location>
        <begin position="227"/>
        <end position="246"/>
    </location>
</feature>
<dbReference type="Proteomes" id="UP000502677">
    <property type="component" value="Chromosome"/>
</dbReference>
<keyword evidence="7" id="KW-1185">Reference proteome</keyword>
<gene>
    <name evidence="6" type="ORF">G7068_06855</name>
</gene>
<dbReference type="KEGG" id="lvi:G7068_06855"/>
<dbReference type="AlphaFoldDB" id="A0A6G7XEQ0"/>
<dbReference type="Pfam" id="PF13458">
    <property type="entry name" value="Peripla_BP_6"/>
    <property type="match status" value="1"/>
</dbReference>
<evidence type="ECO:0000256" key="2">
    <source>
        <dbReference type="ARBA" id="ARBA00022729"/>
    </source>
</evidence>
<keyword evidence="2" id="KW-0732">Signal</keyword>
<dbReference type="PANTHER" id="PTHR30483:SF6">
    <property type="entry name" value="PERIPLASMIC BINDING PROTEIN OF ABC TRANSPORTER FOR NATURAL AMINO ACIDS"/>
    <property type="match status" value="1"/>
</dbReference>
<dbReference type="SUPFAM" id="SSF53822">
    <property type="entry name" value="Periplasmic binding protein-like I"/>
    <property type="match status" value="1"/>
</dbReference>
<reference evidence="6 7" key="1">
    <citation type="submission" date="2020-03" db="EMBL/GenBank/DDBJ databases">
        <title>Leucobacter sp. nov., isolated from beetles.</title>
        <authorList>
            <person name="Hyun D.-W."/>
            <person name="Bae J.-W."/>
        </authorList>
    </citation>
    <scope>NUCLEOTIDE SEQUENCE [LARGE SCALE GENOMIC DNA]</scope>
    <source>
        <strain evidence="6 7">HDW9C</strain>
    </source>
</reference>
<feature type="compositionally biased region" description="Basic and acidic residues" evidence="3">
    <location>
        <begin position="235"/>
        <end position="246"/>
    </location>
</feature>
<dbReference type="RefSeq" id="WP_166290518.1">
    <property type="nucleotide sequence ID" value="NZ_CP049863.1"/>
</dbReference>
<protein>
    <submittedName>
        <fullName evidence="6">ABC transporter substrate-binding protein</fullName>
    </submittedName>
</protein>
<dbReference type="InterPro" id="IPR028082">
    <property type="entry name" value="Peripla_BP_I"/>
</dbReference>
<dbReference type="InterPro" id="IPR028081">
    <property type="entry name" value="Leu-bd"/>
</dbReference>
<keyword evidence="4" id="KW-0812">Transmembrane</keyword>
<feature type="domain" description="Leucine-binding protein" evidence="5">
    <location>
        <begin position="55"/>
        <end position="160"/>
    </location>
</feature>
<evidence type="ECO:0000313" key="7">
    <source>
        <dbReference type="Proteomes" id="UP000502677"/>
    </source>
</evidence>
<organism evidence="6 7">
    <name type="scientific">Leucobacter viscericola</name>
    <dbReference type="NCBI Taxonomy" id="2714935"/>
    <lineage>
        <taxon>Bacteria</taxon>
        <taxon>Bacillati</taxon>
        <taxon>Actinomycetota</taxon>
        <taxon>Actinomycetes</taxon>
        <taxon>Micrococcales</taxon>
        <taxon>Microbacteriaceae</taxon>
        <taxon>Leucobacter</taxon>
    </lineage>
</organism>
<name>A0A6G7XEQ0_9MICO</name>
<evidence type="ECO:0000256" key="1">
    <source>
        <dbReference type="ARBA" id="ARBA00010062"/>
    </source>
</evidence>
<keyword evidence="4" id="KW-1133">Transmembrane helix</keyword>
<dbReference type="PANTHER" id="PTHR30483">
    <property type="entry name" value="LEUCINE-SPECIFIC-BINDING PROTEIN"/>
    <property type="match status" value="1"/>
</dbReference>
<evidence type="ECO:0000256" key="3">
    <source>
        <dbReference type="SAM" id="MobiDB-lite"/>
    </source>
</evidence>
<proteinExistence type="inferred from homology"/>
<accession>A0A6G7XEQ0</accession>
<evidence type="ECO:0000259" key="5">
    <source>
        <dbReference type="Pfam" id="PF13458"/>
    </source>
</evidence>
<evidence type="ECO:0000313" key="6">
    <source>
        <dbReference type="EMBL" id="QIK62946.1"/>
    </source>
</evidence>
<sequence length="455" mass="47482">MSRKLLVSLISAVAVVVAVVLVVVFLWIPRSQPKPDPIAATVPVALSKANLPKGVKIGIIVTAGSGAAEGAEWRAAAEGARVAQQRLALGGTQLKLVTEDDRGTSAGGKEAVDALIDEDVAGIVLASSGKHLGGAIEAAAEAGVPVILPYAQPPKGSESVWSLDSAETDNAEKLESVLSEYRHPLFVDAGSTLPEGVRIDDRVAYKSGTELPAFVDTLVHRTGTDALAGGAYGGGEHEDEPKKEPVEDPADALLISGNPALQATIVAALQQRGVSVPILMTPEAISPTFSATLLERGGSVTPQLRTVGNQWNDTLALNADAQGRSMSAFLAATRQFTYDKNIKNLSEDASFDEVAGNADVRSHDAVIALVEAISQANSIEPKEVERKLSGLTLNSGDGIAGPDLDFSSPEANKGEVSVMRATDQYLGLRSQVENGTDRLVWFTEPISDGTQVSAE</sequence>
<dbReference type="Gene3D" id="3.40.50.2300">
    <property type="match status" value="3"/>
</dbReference>
<dbReference type="InterPro" id="IPR051010">
    <property type="entry name" value="BCAA_transport"/>
</dbReference>
<keyword evidence="4" id="KW-0472">Membrane</keyword>
<comment type="similarity">
    <text evidence="1">Belongs to the leucine-binding protein family.</text>
</comment>